<evidence type="ECO:0000313" key="2">
    <source>
        <dbReference type="Proteomes" id="UP000243053"/>
    </source>
</evidence>
<reference evidence="2" key="1">
    <citation type="journal article" date="2017" name="Proc. Natl. Acad. Sci. U.S.A.">
        <title>Simulation of Deepwater Horizon oil plume reveals substrate specialization within a complex community of hydrocarbon degraders.</title>
        <authorList>
            <person name="Hu P."/>
            <person name="Dubinsky E.A."/>
            <person name="Probst A.J."/>
            <person name="Wang J."/>
            <person name="Sieber C.M.K."/>
            <person name="Tom L.M."/>
            <person name="Gardinali P."/>
            <person name="Banfield J.F."/>
            <person name="Atlas R.M."/>
            <person name="Andersen G.L."/>
        </authorList>
    </citation>
    <scope>NUCLEOTIDE SEQUENCE [LARGE SCALE GENOMIC DNA]</scope>
</reference>
<dbReference type="InterPro" id="IPR036361">
    <property type="entry name" value="SAP_dom_sf"/>
</dbReference>
<dbReference type="GO" id="GO:0003677">
    <property type="term" value="F:DNA binding"/>
    <property type="evidence" value="ECO:0007669"/>
    <property type="project" value="InterPro"/>
</dbReference>
<dbReference type="EMBL" id="MAAF01000120">
    <property type="protein sequence ID" value="OUR74899.1"/>
    <property type="molecule type" value="Genomic_DNA"/>
</dbReference>
<dbReference type="InterPro" id="IPR018668">
    <property type="entry name" value="DNA-binding_VF530-like"/>
</dbReference>
<accession>A0A1Y5DXX5</accession>
<dbReference type="Pfam" id="PF09905">
    <property type="entry name" value="VF530"/>
    <property type="match status" value="1"/>
</dbReference>
<name>A0A1Y5DXX5_COLPS</name>
<gene>
    <name evidence="1" type="ORF">A9Q75_19345</name>
</gene>
<evidence type="ECO:0000313" key="1">
    <source>
        <dbReference type="EMBL" id="OUR74899.1"/>
    </source>
</evidence>
<dbReference type="Gene3D" id="1.10.720.30">
    <property type="entry name" value="SAP domain"/>
    <property type="match status" value="1"/>
</dbReference>
<dbReference type="Proteomes" id="UP000243053">
    <property type="component" value="Unassembled WGS sequence"/>
</dbReference>
<evidence type="ECO:0008006" key="3">
    <source>
        <dbReference type="Google" id="ProtNLM"/>
    </source>
</evidence>
<comment type="caution">
    <text evidence="1">The sequence shown here is derived from an EMBL/GenBank/DDBJ whole genome shotgun (WGS) entry which is preliminary data.</text>
</comment>
<organism evidence="1 2">
    <name type="scientific">Colwellia psychrerythraea</name>
    <name type="common">Vibrio psychroerythus</name>
    <dbReference type="NCBI Taxonomy" id="28229"/>
    <lineage>
        <taxon>Bacteria</taxon>
        <taxon>Pseudomonadati</taxon>
        <taxon>Pseudomonadota</taxon>
        <taxon>Gammaproteobacteria</taxon>
        <taxon>Alteromonadales</taxon>
        <taxon>Colwelliaceae</taxon>
        <taxon>Colwellia</taxon>
    </lineage>
</organism>
<dbReference type="AlphaFoldDB" id="A0A1Y5DXX5"/>
<protein>
    <recommendedName>
        <fullName evidence="3">Transporter</fullName>
    </recommendedName>
</protein>
<proteinExistence type="predicted"/>
<sequence length="75" mass="8744">MDNQPYNPLHGLTLKTIVTELEAHFGFETLGKNIKIKCFTDDPSIQSSLKFLRKTPWAREKVEQLYIKNKNKIHS</sequence>